<dbReference type="Proteomes" id="UP000279037">
    <property type="component" value="Segment"/>
</dbReference>
<dbReference type="GeneID" id="55007187"/>
<keyword evidence="2" id="KW-1185">Reference proteome</keyword>
<gene>
    <name evidence="1" type="primary">51</name>
    <name evidence="1" type="ORF">PBI_GOODMAN_51</name>
</gene>
<sequence>MDTTKIQQAWDAKAAARHLASTLGSLAHSHDQVIAYPQSESAKEYLAKNEELVRQAHAQYLAAVEGLV</sequence>
<dbReference type="EMBL" id="MK016495">
    <property type="protein sequence ID" value="AYQ99506.1"/>
    <property type="molecule type" value="Genomic_DNA"/>
</dbReference>
<reference evidence="1 2" key="1">
    <citation type="submission" date="2018-10" db="EMBL/GenBank/DDBJ databases">
        <authorList>
            <person name="Garlena R.A."/>
            <person name="Russell D.A."/>
            <person name="Pope W.H."/>
            <person name="Jacobs-Sera D."/>
            <person name="Hatfull G.F."/>
        </authorList>
    </citation>
    <scope>NUCLEOTIDE SEQUENCE [LARGE SCALE GENOMIC DNA]</scope>
</reference>
<evidence type="ECO:0000313" key="1">
    <source>
        <dbReference type="EMBL" id="AYQ99506.1"/>
    </source>
</evidence>
<evidence type="ECO:0000313" key="2">
    <source>
        <dbReference type="Proteomes" id="UP000279037"/>
    </source>
</evidence>
<name>A0A3G3LZQ5_9CAUD</name>
<accession>A0A3G3LZQ5</accession>
<dbReference type="KEGG" id="vg:55007187"/>
<organism evidence="1 2">
    <name type="scientific">Microbacterium phage Goodman</name>
    <dbReference type="NCBI Taxonomy" id="2484206"/>
    <lineage>
        <taxon>Viruses</taxon>
        <taxon>Duplodnaviria</taxon>
        <taxon>Heunggongvirae</taxon>
        <taxon>Uroviricota</taxon>
        <taxon>Caudoviricetes</taxon>
        <taxon>Goodmanvirus</taxon>
        <taxon>Goodmanvirus goodman</taxon>
    </lineage>
</organism>
<dbReference type="RefSeq" id="YP_009815955.1">
    <property type="nucleotide sequence ID" value="NC_048101.1"/>
</dbReference>
<proteinExistence type="predicted"/>
<protein>
    <submittedName>
        <fullName evidence="1">Uncharacterized protein</fullName>
    </submittedName>
</protein>